<organism evidence="2">
    <name type="scientific">mine drainage metagenome</name>
    <dbReference type="NCBI Taxonomy" id="410659"/>
    <lineage>
        <taxon>unclassified sequences</taxon>
        <taxon>metagenomes</taxon>
        <taxon>ecological metagenomes</taxon>
    </lineage>
</organism>
<reference evidence="2" key="1">
    <citation type="submission" date="2013-08" db="EMBL/GenBank/DDBJ databases">
        <authorList>
            <person name="Mendez C."/>
            <person name="Richter M."/>
            <person name="Ferrer M."/>
            <person name="Sanchez J."/>
        </authorList>
    </citation>
    <scope>NUCLEOTIDE SEQUENCE</scope>
</reference>
<protein>
    <submittedName>
        <fullName evidence="2">NAD-dependent epimerase/dehydratase</fullName>
    </submittedName>
</protein>
<dbReference type="AlphaFoldDB" id="T1BZM0"/>
<dbReference type="PANTHER" id="PTHR43245">
    <property type="entry name" value="BIFUNCTIONAL POLYMYXIN RESISTANCE PROTEIN ARNA"/>
    <property type="match status" value="1"/>
</dbReference>
<feature type="non-terminal residue" evidence="2">
    <location>
        <position position="178"/>
    </location>
</feature>
<evidence type="ECO:0000259" key="1">
    <source>
        <dbReference type="Pfam" id="PF01370"/>
    </source>
</evidence>
<accession>T1BZM0</accession>
<dbReference type="InterPro" id="IPR001509">
    <property type="entry name" value="Epimerase_deHydtase"/>
</dbReference>
<dbReference type="Gene3D" id="3.40.50.720">
    <property type="entry name" value="NAD(P)-binding Rossmann-like Domain"/>
    <property type="match status" value="1"/>
</dbReference>
<reference evidence="2" key="2">
    <citation type="journal article" date="2014" name="ISME J.">
        <title>Microbial stratification in low pH oxic and suboxic macroscopic growths along an acid mine drainage.</title>
        <authorList>
            <person name="Mendez-Garcia C."/>
            <person name="Mesa V."/>
            <person name="Sprenger R.R."/>
            <person name="Richter M."/>
            <person name="Diez M.S."/>
            <person name="Solano J."/>
            <person name="Bargiela R."/>
            <person name="Golyshina O.V."/>
            <person name="Manteca A."/>
            <person name="Ramos J.L."/>
            <person name="Gallego J.R."/>
            <person name="Llorente I."/>
            <person name="Martins Dos Santos V.A."/>
            <person name="Jensen O.N."/>
            <person name="Pelaez A.I."/>
            <person name="Sanchez J."/>
            <person name="Ferrer M."/>
        </authorList>
    </citation>
    <scope>NUCLEOTIDE SEQUENCE</scope>
</reference>
<comment type="caution">
    <text evidence="2">The sequence shown here is derived from an EMBL/GenBank/DDBJ whole genome shotgun (WGS) entry which is preliminary data.</text>
</comment>
<evidence type="ECO:0000313" key="2">
    <source>
        <dbReference type="EMBL" id="EQD75152.1"/>
    </source>
</evidence>
<gene>
    <name evidence="2" type="ORF">B1B_02283</name>
</gene>
<sequence length="178" mass="20106">MDIDGKPDYKISITDRDALRGIREKFDCIFHLAAVTSPPQFEKDPEHGLYVNINGTFNVLDYAFRTGTRKVVIASSSAIYGDSPDISVEGNHQDAFRNLYPVTKVTDEYLARYFSIRGDLECVALRYFNTFGSGENTKGLYSSPIHKFLLSAMRSEDIDVYGDGTQSRDFIYIKDSVK</sequence>
<feature type="domain" description="NAD-dependent epimerase/dehydratase" evidence="1">
    <location>
        <begin position="10"/>
        <end position="177"/>
    </location>
</feature>
<dbReference type="InterPro" id="IPR050177">
    <property type="entry name" value="Lipid_A_modif_metabolic_enz"/>
</dbReference>
<dbReference type="InterPro" id="IPR036291">
    <property type="entry name" value="NAD(P)-bd_dom_sf"/>
</dbReference>
<dbReference type="PANTHER" id="PTHR43245:SF23">
    <property type="entry name" value="NAD(P)-BINDING DOMAIN-CONTAINING PROTEIN"/>
    <property type="match status" value="1"/>
</dbReference>
<dbReference type="SUPFAM" id="SSF51735">
    <property type="entry name" value="NAD(P)-binding Rossmann-fold domains"/>
    <property type="match status" value="1"/>
</dbReference>
<name>T1BZM0_9ZZZZ</name>
<dbReference type="EMBL" id="AUZY01001347">
    <property type="protein sequence ID" value="EQD75152.1"/>
    <property type="molecule type" value="Genomic_DNA"/>
</dbReference>
<proteinExistence type="predicted"/>
<dbReference type="Pfam" id="PF01370">
    <property type="entry name" value="Epimerase"/>
    <property type="match status" value="1"/>
</dbReference>